<feature type="transmembrane region" description="Helical" evidence="6">
    <location>
        <begin position="371"/>
        <end position="389"/>
    </location>
</feature>
<feature type="transmembrane region" description="Helical" evidence="6">
    <location>
        <begin position="315"/>
        <end position="335"/>
    </location>
</feature>
<feature type="transmembrane region" description="Helical" evidence="6">
    <location>
        <begin position="347"/>
        <end position="365"/>
    </location>
</feature>
<dbReference type="GO" id="GO:0022857">
    <property type="term" value="F:transmembrane transporter activity"/>
    <property type="evidence" value="ECO:0007669"/>
    <property type="project" value="InterPro"/>
</dbReference>
<evidence type="ECO:0000256" key="5">
    <source>
        <dbReference type="ARBA" id="ARBA00023136"/>
    </source>
</evidence>
<feature type="transmembrane region" description="Helical" evidence="6">
    <location>
        <begin position="160"/>
        <end position="179"/>
    </location>
</feature>
<comment type="subcellular location">
    <subcellularLocation>
        <location evidence="1">Endomembrane system</location>
        <topology evidence="1">Multi-pass membrane protein</topology>
    </subcellularLocation>
</comment>
<proteinExistence type="predicted"/>
<dbReference type="Proteomes" id="UP000310314">
    <property type="component" value="Unassembled WGS sequence"/>
</dbReference>
<dbReference type="PANTHER" id="PTHR23519:SF1">
    <property type="entry name" value="AUTOPHAGY-RELATED PROTEIN 22"/>
    <property type="match status" value="1"/>
</dbReference>
<dbReference type="EMBL" id="VATY01000003">
    <property type="protein sequence ID" value="TMM55903.1"/>
    <property type="molecule type" value="Genomic_DNA"/>
</dbReference>
<feature type="transmembrane region" description="Helical" evidence="6">
    <location>
        <begin position="434"/>
        <end position="453"/>
    </location>
</feature>
<feature type="transmembrane region" description="Helical" evidence="6">
    <location>
        <begin position="409"/>
        <end position="428"/>
    </location>
</feature>
<gene>
    <name evidence="8" type="ORF">FEE95_14740</name>
</gene>
<dbReference type="AlphaFoldDB" id="A0A5S3PNA8"/>
<accession>A0A5S3PNA8</accession>
<feature type="transmembrane region" description="Helical" evidence="6">
    <location>
        <begin position="279"/>
        <end position="300"/>
    </location>
</feature>
<evidence type="ECO:0000256" key="6">
    <source>
        <dbReference type="SAM" id="Phobius"/>
    </source>
</evidence>
<dbReference type="SUPFAM" id="SSF103473">
    <property type="entry name" value="MFS general substrate transporter"/>
    <property type="match status" value="1"/>
</dbReference>
<feature type="transmembrane region" description="Helical" evidence="6">
    <location>
        <begin position="95"/>
        <end position="113"/>
    </location>
</feature>
<dbReference type="InterPro" id="IPR024671">
    <property type="entry name" value="Atg22-like"/>
</dbReference>
<evidence type="ECO:0000259" key="7">
    <source>
        <dbReference type="PROSITE" id="PS50850"/>
    </source>
</evidence>
<feature type="transmembrane region" description="Helical" evidence="6">
    <location>
        <begin position="21"/>
        <end position="42"/>
    </location>
</feature>
<dbReference type="InterPro" id="IPR020846">
    <property type="entry name" value="MFS_dom"/>
</dbReference>
<feature type="transmembrane region" description="Helical" evidence="6">
    <location>
        <begin position="62"/>
        <end position="83"/>
    </location>
</feature>
<keyword evidence="5 6" id="KW-0472">Membrane</keyword>
<feature type="transmembrane region" description="Helical" evidence="6">
    <location>
        <begin position="119"/>
        <end position="139"/>
    </location>
</feature>
<dbReference type="RefSeq" id="WP_138658771.1">
    <property type="nucleotide sequence ID" value="NZ_VATY01000003.1"/>
</dbReference>
<protein>
    <submittedName>
        <fullName evidence="8">MFS transporter</fullName>
    </submittedName>
</protein>
<evidence type="ECO:0000313" key="8">
    <source>
        <dbReference type="EMBL" id="TMM55903.1"/>
    </source>
</evidence>
<evidence type="ECO:0000256" key="1">
    <source>
        <dbReference type="ARBA" id="ARBA00004127"/>
    </source>
</evidence>
<keyword evidence="4 6" id="KW-1133">Transmembrane helix</keyword>
<name>A0A5S3PNA8_9FLAO</name>
<evidence type="ECO:0000256" key="4">
    <source>
        <dbReference type="ARBA" id="ARBA00022989"/>
    </source>
</evidence>
<dbReference type="PANTHER" id="PTHR23519">
    <property type="entry name" value="AUTOPHAGY-RELATED PROTEIN 22"/>
    <property type="match status" value="1"/>
</dbReference>
<keyword evidence="3 6" id="KW-0812">Transmembrane</keyword>
<dbReference type="Pfam" id="PF11700">
    <property type="entry name" value="ATG22"/>
    <property type="match status" value="2"/>
</dbReference>
<reference evidence="8 9" key="1">
    <citation type="submission" date="2019-05" db="EMBL/GenBank/DDBJ databases">
        <authorList>
            <person name="Zhang J.-Y."/>
            <person name="Feg X."/>
            <person name="Du Z.-J."/>
        </authorList>
    </citation>
    <scope>NUCLEOTIDE SEQUENCE [LARGE SCALE GENOMIC DNA]</scope>
    <source>
        <strain evidence="8 9">RZ26</strain>
    </source>
</reference>
<sequence length="463" mass="52009">MARTPAVKGSKKLLNAWAFYDWANSVYTLTIASSIFPIFYSALFSTDDELVSAFGFEMKPTVLIEIITAFTFLIVAISSPILSGIADYVGNKKNFMKFFCYLGSIGCVGLYWFDLDAIHMSLLFYFMGLLGYWGSLVFYNSYLPDIAFEEQQDRISAKGFSMGYIGSVLLLVLNLAMVMKPEYFGFDIGIADGISENGSEEEIEAAMKAARNAASFEAMKISFITVGIWWALFSQYTFVVLPKGTSNGQKVTKDVLLNGFRELKGVWQQLRQNLRLKRYLEAFFVFSMAVQTIMLIAVYFGEKEIGWADDDQKTTGLIISILVIQLVAILGAFLTSRASDKFGNIKTLIVVNAIWMLLCVYAFFMKTPQEFYIAAGFVGLVMGGVQSLARSTYSKFLPETEDTTSYFSFYDVAEKIGIVIGMVIFAIVDEKYNMRWAILFLVVFFLIGIVLLFRVPKEEKALS</sequence>
<evidence type="ECO:0000313" key="9">
    <source>
        <dbReference type="Proteomes" id="UP000310314"/>
    </source>
</evidence>
<comment type="caution">
    <text evidence="8">The sequence shown here is derived from an EMBL/GenBank/DDBJ whole genome shotgun (WGS) entry which is preliminary data.</text>
</comment>
<dbReference type="InterPro" id="IPR050495">
    <property type="entry name" value="ATG22/LtaA_families"/>
</dbReference>
<organism evidence="8 9">
    <name type="scientific">Maribacter algarum</name>
    <name type="common">ex Zhang et al. 2020</name>
    <dbReference type="NCBI Taxonomy" id="2578118"/>
    <lineage>
        <taxon>Bacteria</taxon>
        <taxon>Pseudomonadati</taxon>
        <taxon>Bacteroidota</taxon>
        <taxon>Flavobacteriia</taxon>
        <taxon>Flavobacteriales</taxon>
        <taxon>Flavobacteriaceae</taxon>
        <taxon>Maribacter</taxon>
    </lineage>
</organism>
<dbReference type="InterPro" id="IPR036259">
    <property type="entry name" value="MFS_trans_sf"/>
</dbReference>
<feature type="domain" description="Major facilitator superfamily (MFS) profile" evidence="7">
    <location>
        <begin position="275"/>
        <end position="463"/>
    </location>
</feature>
<keyword evidence="2" id="KW-0813">Transport</keyword>
<evidence type="ECO:0000256" key="3">
    <source>
        <dbReference type="ARBA" id="ARBA00022692"/>
    </source>
</evidence>
<evidence type="ECO:0000256" key="2">
    <source>
        <dbReference type="ARBA" id="ARBA00022448"/>
    </source>
</evidence>
<dbReference type="OrthoDB" id="9768783at2"/>
<dbReference type="Gene3D" id="1.20.1250.20">
    <property type="entry name" value="MFS general substrate transporter like domains"/>
    <property type="match status" value="1"/>
</dbReference>
<feature type="transmembrane region" description="Helical" evidence="6">
    <location>
        <begin position="221"/>
        <end position="241"/>
    </location>
</feature>
<keyword evidence="9" id="KW-1185">Reference proteome</keyword>
<dbReference type="GO" id="GO:0012505">
    <property type="term" value="C:endomembrane system"/>
    <property type="evidence" value="ECO:0007669"/>
    <property type="project" value="UniProtKB-SubCell"/>
</dbReference>
<dbReference type="PROSITE" id="PS50850">
    <property type="entry name" value="MFS"/>
    <property type="match status" value="1"/>
</dbReference>